<evidence type="ECO:0000313" key="1">
    <source>
        <dbReference type="EMBL" id="VDP10260.1"/>
    </source>
</evidence>
<organism evidence="2 3">
    <name type="scientific">Heligmosomoides polygyrus</name>
    <name type="common">Parasitic roundworm</name>
    <dbReference type="NCBI Taxonomy" id="6339"/>
    <lineage>
        <taxon>Eukaryota</taxon>
        <taxon>Metazoa</taxon>
        <taxon>Ecdysozoa</taxon>
        <taxon>Nematoda</taxon>
        <taxon>Chromadorea</taxon>
        <taxon>Rhabditida</taxon>
        <taxon>Rhabditina</taxon>
        <taxon>Rhabditomorpha</taxon>
        <taxon>Strongyloidea</taxon>
        <taxon>Heligmosomidae</taxon>
        <taxon>Heligmosomoides</taxon>
    </lineage>
</organism>
<dbReference type="Proteomes" id="UP000050761">
    <property type="component" value="Unassembled WGS sequence"/>
</dbReference>
<accession>A0A3P8B019</accession>
<dbReference type="AlphaFoldDB" id="A0A183G7Y8"/>
<name>A0A183G7Y8_HELPZ</name>
<evidence type="ECO:0000313" key="3">
    <source>
        <dbReference type="WBParaSite" id="HPBE_0001793901-mRNA-1"/>
    </source>
</evidence>
<dbReference type="WBParaSite" id="HPBE_0001793901-mRNA-1">
    <property type="protein sequence ID" value="HPBE_0001793901-mRNA-1"/>
    <property type="gene ID" value="HPBE_0001793901"/>
</dbReference>
<dbReference type="OrthoDB" id="8067290at2759"/>
<gene>
    <name evidence="1" type="ORF">HPBE_LOCUS17938</name>
</gene>
<evidence type="ECO:0000313" key="2">
    <source>
        <dbReference type="Proteomes" id="UP000050761"/>
    </source>
</evidence>
<reference evidence="3" key="2">
    <citation type="submission" date="2019-09" db="UniProtKB">
        <authorList>
            <consortium name="WormBaseParasite"/>
        </authorList>
    </citation>
    <scope>IDENTIFICATION</scope>
</reference>
<reference evidence="1 2" key="1">
    <citation type="submission" date="2018-11" db="EMBL/GenBank/DDBJ databases">
        <authorList>
            <consortium name="Pathogen Informatics"/>
        </authorList>
    </citation>
    <scope>NUCLEOTIDE SEQUENCE [LARGE SCALE GENOMIC DNA]</scope>
</reference>
<dbReference type="EMBL" id="UZAH01030360">
    <property type="protein sequence ID" value="VDP10260.1"/>
    <property type="molecule type" value="Genomic_DNA"/>
</dbReference>
<sequence length="213" mass="24263">MYKRDIETAWDFRDRKITIVFTLNVDGGFFFILKHELNVLQREGIPIRTASDTWICTPKLVNGIIDFAEMGEQFSTSLIFPGWTQMMDFFTVNHCMPYALRLLSEAITTSVFKAVAVLAYWMLVRVLENAKEFTEADFPGVRNLGNSMKNLWYALGTTLITLKFHLNDLLEFARASHRSIAKTGAIAVKNSSQSLPGEHFFPPPAPLNTELEY</sequence>
<accession>A0A183G7Y8</accession>
<keyword evidence="2" id="KW-1185">Reference proteome</keyword>
<protein>
    <submittedName>
        <fullName evidence="3">Reverse transcriptase domain-containing protein</fullName>
    </submittedName>
</protein>
<proteinExistence type="predicted"/>